<reference evidence="2 3" key="1">
    <citation type="journal article" date="2020" name="IScience">
        <title>Genome Sequencing of the Endangered Kingdonia uniflora (Circaeasteraceae, Ranunculales) Reveals Potential Mechanisms of Evolutionary Specialization.</title>
        <authorList>
            <person name="Sun Y."/>
            <person name="Deng T."/>
            <person name="Zhang A."/>
            <person name="Moore M.J."/>
            <person name="Landis J.B."/>
            <person name="Lin N."/>
            <person name="Zhang H."/>
            <person name="Zhang X."/>
            <person name="Huang J."/>
            <person name="Zhang X."/>
            <person name="Sun H."/>
            <person name="Wang H."/>
        </authorList>
    </citation>
    <scope>NUCLEOTIDE SEQUENCE [LARGE SCALE GENOMIC DNA]</scope>
    <source>
        <strain evidence="2">TB1705</strain>
        <tissue evidence="2">Leaf</tissue>
    </source>
</reference>
<keyword evidence="3" id="KW-1185">Reference proteome</keyword>
<organism evidence="2 3">
    <name type="scientific">Kingdonia uniflora</name>
    <dbReference type="NCBI Taxonomy" id="39325"/>
    <lineage>
        <taxon>Eukaryota</taxon>
        <taxon>Viridiplantae</taxon>
        <taxon>Streptophyta</taxon>
        <taxon>Embryophyta</taxon>
        <taxon>Tracheophyta</taxon>
        <taxon>Spermatophyta</taxon>
        <taxon>Magnoliopsida</taxon>
        <taxon>Ranunculales</taxon>
        <taxon>Circaeasteraceae</taxon>
        <taxon>Kingdonia</taxon>
    </lineage>
</organism>
<dbReference type="InterPro" id="IPR037501">
    <property type="entry name" value="TPLATE"/>
</dbReference>
<dbReference type="Proteomes" id="UP000541444">
    <property type="component" value="Unassembled WGS sequence"/>
</dbReference>
<name>A0A7J7M2B6_9MAGN</name>
<evidence type="ECO:0000256" key="1">
    <source>
        <dbReference type="SAM" id="MobiDB-lite"/>
    </source>
</evidence>
<dbReference type="PANTHER" id="PTHR36029">
    <property type="entry name" value="TSET COMPLEX MEMBER TSTA"/>
    <property type="match status" value="1"/>
</dbReference>
<evidence type="ECO:0000313" key="3">
    <source>
        <dbReference type="Proteomes" id="UP000541444"/>
    </source>
</evidence>
<feature type="region of interest" description="Disordered" evidence="1">
    <location>
        <begin position="1085"/>
        <end position="1152"/>
    </location>
</feature>
<feature type="compositionally biased region" description="Acidic residues" evidence="1">
    <location>
        <begin position="1098"/>
        <end position="1111"/>
    </location>
</feature>
<sequence>MDILFAQIQADLRSNDALRQSGALLQALQQSAAGRDISVLAKSACEEIVASPASAVCKKLSFDLIRSTRLTADLWETVCTGIRTDLDFPDPDVTAAAVSILAAIPSYRLGKLISDCNKEISSCFDSNSDNLRYSITETLGCVLARDDMVILCENNVNLLDKVSNWWKRIGQNMLDRADAVSKVAFESVGRLFQEFDSKRMSRLAGDKLVDSENSLAIRSNWVSSMVDFVWKKRNVLMSRSLILPIESFRSAVFPLVYAVKAVASGSVEVFQKLSKSSLSASRVESGNNAEKLVGVSDVVSHLAPFLASLDPALIFEVGINMLCLADVPGGKPEWASASITAILTLWDRQEFSAARESIVRAVVTNLHLLDLHMQVSLFKRLLLMVRNLRAESDRMHALACICRTALCVDLFAKESVRRGQKPLPGTDIASLFEDVRIKDDLHSITSKSLFREELVASLVESCFQLSLPLPEQKNSGTESRVIGALAYGTGYGALNWTEPALEVVEVCRPCVKWDCEGRTYAIDCYLKLLVRLCHIYDTRGGVKRVKDGASQDQILNETRLQNLQRELVKDLLLVNTPRICARLIWSVAEHIDLEGLDPLLADDPEDPLNIIITNIHKVLFDMDSSANTSNRLQDVQAVLLCAQRLGSRHPRAGQLMTKELEEFRNNGLADSVNKHQCRLILQRIKYVTNHQESKWSGVSETRGDYPFSHHKLTVQFYEASAAQDRKLEGLVHKAIQELWRPDPSELTVLLTKGVDSTFLKVPPSAYTLSGSSDPCYVEAYHLADSSDGKITLQLKVLNLTELELNRVDIRVGLSGALYFMDGSPQAVRQLRNLVSQDPVLCSVTVGVSHFERSDLWVQVLYYPFYGSGASGEYGEGDYTENDPQVMRQKQSLRPELGEPVVLRCQPYKIPLTELLLPHKISPVEYFRLWPSLPSIVEYTGAYTYEGSGFKATAAQQYGASPFLSGLKSLSSKPFHKVCSHILRTVAGFQLCFAAKTWYGGFVGMMIFGASEVSRNVDLGDETTTMMCKFVVRASDASIIKEIESDLQGWLDDITDGDVEYMPEDEVKIAAVERLRISMERIALLKAAQPSAQPPKSDDESEESQEEDEGEEKEEHESVEKKKKKKKKNENETDEEDGKPKGPSTLSKLTAEEAEHRALQAAVLQEWHMLCKERGVKVH</sequence>
<dbReference type="OrthoDB" id="2018252at2759"/>
<dbReference type="GO" id="GO:0006897">
    <property type="term" value="P:endocytosis"/>
    <property type="evidence" value="ECO:0007669"/>
    <property type="project" value="InterPro"/>
</dbReference>
<gene>
    <name evidence="2" type="ORF">GIB67_028775</name>
</gene>
<dbReference type="InterPro" id="IPR016024">
    <property type="entry name" value="ARM-type_fold"/>
</dbReference>
<dbReference type="EMBL" id="JACGCM010001824">
    <property type="protein sequence ID" value="KAF6148938.1"/>
    <property type="molecule type" value="Genomic_DNA"/>
</dbReference>
<accession>A0A7J7M2B6</accession>
<evidence type="ECO:0008006" key="4">
    <source>
        <dbReference type="Google" id="ProtNLM"/>
    </source>
</evidence>
<proteinExistence type="predicted"/>
<dbReference type="AlphaFoldDB" id="A0A7J7M2B6"/>
<evidence type="ECO:0000313" key="2">
    <source>
        <dbReference type="EMBL" id="KAF6148938.1"/>
    </source>
</evidence>
<comment type="caution">
    <text evidence="2">The sequence shown here is derived from an EMBL/GenBank/DDBJ whole genome shotgun (WGS) entry which is preliminary data.</text>
</comment>
<dbReference type="PANTHER" id="PTHR36029:SF1">
    <property type="entry name" value="PROTEIN TPLATE"/>
    <property type="match status" value="1"/>
</dbReference>
<dbReference type="SUPFAM" id="SSF48371">
    <property type="entry name" value="ARM repeat"/>
    <property type="match status" value="1"/>
</dbReference>
<protein>
    <recommendedName>
        <fullName evidence="4">Protein TPLATE</fullName>
    </recommendedName>
</protein>